<evidence type="ECO:0000313" key="2">
    <source>
        <dbReference type="EMBL" id="CAB0018934.1"/>
    </source>
</evidence>
<organism evidence="2 3">
    <name type="scientific">Nesidiocoris tenuis</name>
    <dbReference type="NCBI Taxonomy" id="355587"/>
    <lineage>
        <taxon>Eukaryota</taxon>
        <taxon>Metazoa</taxon>
        <taxon>Ecdysozoa</taxon>
        <taxon>Arthropoda</taxon>
        <taxon>Hexapoda</taxon>
        <taxon>Insecta</taxon>
        <taxon>Pterygota</taxon>
        <taxon>Neoptera</taxon>
        <taxon>Paraneoptera</taxon>
        <taxon>Hemiptera</taxon>
        <taxon>Heteroptera</taxon>
        <taxon>Panheteroptera</taxon>
        <taxon>Cimicomorpha</taxon>
        <taxon>Miridae</taxon>
        <taxon>Dicyphina</taxon>
        <taxon>Nesidiocoris</taxon>
    </lineage>
</organism>
<name>A0A6H5HUR9_9HEMI</name>
<proteinExistence type="predicted"/>
<gene>
    <name evidence="2" type="ORF">NTEN_LOCUS22647</name>
</gene>
<reference evidence="2 3" key="1">
    <citation type="submission" date="2020-02" db="EMBL/GenBank/DDBJ databases">
        <authorList>
            <person name="Ferguson B K."/>
        </authorList>
    </citation>
    <scope>NUCLEOTIDE SEQUENCE [LARGE SCALE GENOMIC DNA]</scope>
</reference>
<protein>
    <submittedName>
        <fullName evidence="2">Uncharacterized protein</fullName>
    </submittedName>
</protein>
<keyword evidence="1" id="KW-0472">Membrane</keyword>
<dbReference type="Proteomes" id="UP000479000">
    <property type="component" value="Unassembled WGS sequence"/>
</dbReference>
<keyword evidence="3" id="KW-1185">Reference proteome</keyword>
<keyword evidence="1" id="KW-0812">Transmembrane</keyword>
<feature type="non-terminal residue" evidence="2">
    <location>
        <position position="1"/>
    </location>
</feature>
<evidence type="ECO:0000313" key="3">
    <source>
        <dbReference type="Proteomes" id="UP000479000"/>
    </source>
</evidence>
<feature type="transmembrane region" description="Helical" evidence="1">
    <location>
        <begin position="202"/>
        <end position="220"/>
    </location>
</feature>
<evidence type="ECO:0000256" key="1">
    <source>
        <dbReference type="SAM" id="Phobius"/>
    </source>
</evidence>
<sequence>CRFSNDKFTCPCKLFRGKIRVSFDEEFREGLPPTAAIVHEEHCPAINMSSGERFRIRRCCFPETTFIVRLSARSDGNCGEHPLKITAENNFDVGTLARNSYQEIIMEAFKKEEVFDEMFRNSTIFRIVPSAYLRRWSSWLDNCGKNCSQAGRGNGVLSETADSLGGRASRELLLQQVPHGYYHGNLPTFTVPVVSAEWQREIWIFAWSIVGLSGASFLYFPKLALRKTVKFANRGNSKAGFIFLRLESPSPENSAIEAPNRRYYSRSAHQNFQIS</sequence>
<accession>A0A6H5HUR9</accession>
<keyword evidence="1" id="KW-1133">Transmembrane helix</keyword>
<dbReference type="EMBL" id="CADCXU010033557">
    <property type="protein sequence ID" value="CAB0018934.1"/>
    <property type="molecule type" value="Genomic_DNA"/>
</dbReference>
<dbReference type="AlphaFoldDB" id="A0A6H5HUR9"/>